<dbReference type="PANTHER" id="PTHR43685">
    <property type="entry name" value="GLYCOSYLTRANSFERASE"/>
    <property type="match status" value="1"/>
</dbReference>
<dbReference type="RefSeq" id="WP_346031574.1">
    <property type="nucleotide sequence ID" value="NZ_BAABHV010000005.1"/>
</dbReference>
<protein>
    <recommendedName>
        <fullName evidence="1">Glycosyltransferase 2-like domain-containing protein</fullName>
    </recommendedName>
</protein>
<sequence length="348" mass="37256">MSKRTVSSAHPSSARARARVAVIVPAYGVAHLVGEALESLQAQTMADWECVVVDDGAPDDVAGAVAPFQADSRITLLQTDNAGVSTARNRAIATTTAPFVALLDGDDILRPDYLAEACSALEGDEDARLVTVNARIFGAVRQERNCFSTPQGKGDGVHGTLADVLDRSFGVYIGSTFRRADFDAVGGFDSSMTHAEDFDLWVRLMLLGGHALYIDKVLGDYRVRGASASASELKMLKGNIRTFEKALDVLPADPPEADVARAMIEANARELRFALAADRVISGDRGTLADLKTNAGPGLGHLWRIYFTLWSLVPPLAAPMLAIRRRRNARGAGVPEAESRDDRQAVPA</sequence>
<gene>
    <name evidence="2" type="ORF">GCM10023208_05150</name>
</gene>
<feature type="domain" description="Glycosyltransferase 2-like" evidence="1">
    <location>
        <begin position="22"/>
        <end position="144"/>
    </location>
</feature>
<accession>A0ABP9K2G3</accession>
<dbReference type="Gene3D" id="3.90.550.10">
    <property type="entry name" value="Spore Coat Polysaccharide Biosynthesis Protein SpsA, Chain A"/>
    <property type="match status" value="1"/>
</dbReference>
<dbReference type="Proteomes" id="UP001500518">
    <property type="component" value="Unassembled WGS sequence"/>
</dbReference>
<proteinExistence type="predicted"/>
<dbReference type="CDD" id="cd00761">
    <property type="entry name" value="Glyco_tranf_GTA_type"/>
    <property type="match status" value="1"/>
</dbReference>
<reference evidence="3" key="1">
    <citation type="journal article" date="2019" name="Int. J. Syst. Evol. Microbiol.">
        <title>The Global Catalogue of Microorganisms (GCM) 10K type strain sequencing project: providing services to taxonomists for standard genome sequencing and annotation.</title>
        <authorList>
            <consortium name="The Broad Institute Genomics Platform"/>
            <consortium name="The Broad Institute Genome Sequencing Center for Infectious Disease"/>
            <person name="Wu L."/>
            <person name="Ma J."/>
        </authorList>
    </citation>
    <scope>NUCLEOTIDE SEQUENCE [LARGE SCALE GENOMIC DNA]</scope>
    <source>
        <strain evidence="3">JCM 18014</strain>
    </source>
</reference>
<organism evidence="2 3">
    <name type="scientific">Erythrobacter westpacificensis</name>
    <dbReference type="NCBI Taxonomy" id="1055231"/>
    <lineage>
        <taxon>Bacteria</taxon>
        <taxon>Pseudomonadati</taxon>
        <taxon>Pseudomonadota</taxon>
        <taxon>Alphaproteobacteria</taxon>
        <taxon>Sphingomonadales</taxon>
        <taxon>Erythrobacteraceae</taxon>
        <taxon>Erythrobacter/Porphyrobacter group</taxon>
        <taxon>Erythrobacter</taxon>
    </lineage>
</organism>
<dbReference type="EMBL" id="BAABHV010000005">
    <property type="protein sequence ID" value="GAA5048188.1"/>
    <property type="molecule type" value="Genomic_DNA"/>
</dbReference>
<dbReference type="InterPro" id="IPR050834">
    <property type="entry name" value="Glycosyltransf_2"/>
</dbReference>
<dbReference type="Pfam" id="PF00535">
    <property type="entry name" value="Glycos_transf_2"/>
    <property type="match status" value="1"/>
</dbReference>
<keyword evidence="3" id="KW-1185">Reference proteome</keyword>
<evidence type="ECO:0000259" key="1">
    <source>
        <dbReference type="Pfam" id="PF00535"/>
    </source>
</evidence>
<dbReference type="PANTHER" id="PTHR43685:SF2">
    <property type="entry name" value="GLYCOSYLTRANSFERASE 2-LIKE DOMAIN-CONTAINING PROTEIN"/>
    <property type="match status" value="1"/>
</dbReference>
<name>A0ABP9K2G3_9SPHN</name>
<evidence type="ECO:0000313" key="2">
    <source>
        <dbReference type="EMBL" id="GAA5048188.1"/>
    </source>
</evidence>
<dbReference type="InterPro" id="IPR001173">
    <property type="entry name" value="Glyco_trans_2-like"/>
</dbReference>
<comment type="caution">
    <text evidence="2">The sequence shown here is derived from an EMBL/GenBank/DDBJ whole genome shotgun (WGS) entry which is preliminary data.</text>
</comment>
<dbReference type="InterPro" id="IPR029044">
    <property type="entry name" value="Nucleotide-diphossugar_trans"/>
</dbReference>
<dbReference type="SUPFAM" id="SSF53448">
    <property type="entry name" value="Nucleotide-diphospho-sugar transferases"/>
    <property type="match status" value="1"/>
</dbReference>
<evidence type="ECO:0000313" key="3">
    <source>
        <dbReference type="Proteomes" id="UP001500518"/>
    </source>
</evidence>